<gene>
    <name evidence="2" type="ORF">R3P38DRAFT_3206625</name>
</gene>
<sequence length="197" mass="20941">MSRLSAFAALAFAASAVALSNLQVPSSATPDKNVTITWTSDSSDPSPLTLALFSADSNKTFAGGLAIANDVNVGQNQITILFPQLVSPGVRPSIHPSHPVPIHPSIHPSFFARMHVHAPPPSPPSQPSPSFPPPLRLMIPMLPSSYITLSRHSSLSSSMSLYIYLSIYPSISIPSISIVSAYPFPSRNFPSSNQPTN</sequence>
<dbReference type="EMBL" id="JAWWNJ010000058">
    <property type="protein sequence ID" value="KAK7014028.1"/>
    <property type="molecule type" value="Genomic_DNA"/>
</dbReference>
<comment type="caution">
    <text evidence="2">The sequence shown here is derived from an EMBL/GenBank/DDBJ whole genome shotgun (WGS) entry which is preliminary data.</text>
</comment>
<dbReference type="AlphaFoldDB" id="A0AAW0APQ3"/>
<organism evidence="2 3">
    <name type="scientific">Favolaschia claudopus</name>
    <dbReference type="NCBI Taxonomy" id="2862362"/>
    <lineage>
        <taxon>Eukaryota</taxon>
        <taxon>Fungi</taxon>
        <taxon>Dikarya</taxon>
        <taxon>Basidiomycota</taxon>
        <taxon>Agaricomycotina</taxon>
        <taxon>Agaricomycetes</taxon>
        <taxon>Agaricomycetidae</taxon>
        <taxon>Agaricales</taxon>
        <taxon>Marasmiineae</taxon>
        <taxon>Mycenaceae</taxon>
        <taxon>Favolaschia</taxon>
    </lineage>
</organism>
<dbReference type="Proteomes" id="UP001362999">
    <property type="component" value="Unassembled WGS sequence"/>
</dbReference>
<feature type="signal peptide" evidence="1">
    <location>
        <begin position="1"/>
        <end position="18"/>
    </location>
</feature>
<reference evidence="2 3" key="1">
    <citation type="journal article" date="2024" name="J Genomics">
        <title>Draft genome sequencing and assembly of Favolaschia claudopus CIRM-BRFM 2984 isolated from oak limbs.</title>
        <authorList>
            <person name="Navarro D."/>
            <person name="Drula E."/>
            <person name="Chaduli D."/>
            <person name="Cazenave R."/>
            <person name="Ahrendt S."/>
            <person name="Wang J."/>
            <person name="Lipzen A."/>
            <person name="Daum C."/>
            <person name="Barry K."/>
            <person name="Grigoriev I.V."/>
            <person name="Favel A."/>
            <person name="Rosso M.N."/>
            <person name="Martin F."/>
        </authorList>
    </citation>
    <scope>NUCLEOTIDE SEQUENCE [LARGE SCALE GENOMIC DNA]</scope>
    <source>
        <strain evidence="2 3">CIRM-BRFM 2984</strain>
    </source>
</reference>
<protein>
    <submittedName>
        <fullName evidence="2">Uncharacterized protein</fullName>
    </submittedName>
</protein>
<feature type="chain" id="PRO_5043979166" evidence="1">
    <location>
        <begin position="19"/>
        <end position="197"/>
    </location>
</feature>
<keyword evidence="1" id="KW-0732">Signal</keyword>
<evidence type="ECO:0000313" key="2">
    <source>
        <dbReference type="EMBL" id="KAK7014028.1"/>
    </source>
</evidence>
<proteinExistence type="predicted"/>
<keyword evidence="3" id="KW-1185">Reference proteome</keyword>
<accession>A0AAW0APQ3</accession>
<name>A0AAW0APQ3_9AGAR</name>
<evidence type="ECO:0000313" key="3">
    <source>
        <dbReference type="Proteomes" id="UP001362999"/>
    </source>
</evidence>
<evidence type="ECO:0000256" key="1">
    <source>
        <dbReference type="SAM" id="SignalP"/>
    </source>
</evidence>